<dbReference type="PROSITE" id="PS01229">
    <property type="entry name" value="COF_2"/>
    <property type="match status" value="1"/>
</dbReference>
<feature type="transmembrane region" description="Helical" evidence="7">
    <location>
        <begin position="837"/>
        <end position="862"/>
    </location>
</feature>
<evidence type="ECO:0000259" key="8">
    <source>
        <dbReference type="Pfam" id="PF00122"/>
    </source>
</evidence>
<dbReference type="GO" id="GO:0016887">
    <property type="term" value="F:ATP hydrolysis activity"/>
    <property type="evidence" value="ECO:0007669"/>
    <property type="project" value="InterPro"/>
</dbReference>
<dbReference type="NCBIfam" id="TIGR01511">
    <property type="entry name" value="ATPase-IB1_Cu"/>
    <property type="match status" value="1"/>
</dbReference>
<evidence type="ECO:0000256" key="5">
    <source>
        <dbReference type="ARBA" id="ARBA00022989"/>
    </source>
</evidence>
<dbReference type="NCBIfam" id="TIGR01525">
    <property type="entry name" value="ATPase-IB_hvy"/>
    <property type="match status" value="1"/>
</dbReference>
<keyword evidence="3 7" id="KW-0479">Metal-binding</keyword>
<evidence type="ECO:0000259" key="9">
    <source>
        <dbReference type="Pfam" id="PF24534"/>
    </source>
</evidence>
<dbReference type="SUPFAM" id="SSF56784">
    <property type="entry name" value="HAD-like"/>
    <property type="match status" value="1"/>
</dbReference>
<dbReference type="SFLD" id="SFLDS00003">
    <property type="entry name" value="Haloacid_Dehalogenase"/>
    <property type="match status" value="1"/>
</dbReference>
<dbReference type="PANTHER" id="PTHR46594:SF4">
    <property type="entry name" value="P-TYPE CATION-TRANSPORTING ATPASE"/>
    <property type="match status" value="1"/>
</dbReference>
<dbReference type="InterPro" id="IPR027256">
    <property type="entry name" value="P-typ_ATPase_IB"/>
</dbReference>
<dbReference type="AlphaFoldDB" id="A0A9N9LDL3"/>
<dbReference type="GO" id="GO:0016020">
    <property type="term" value="C:membrane"/>
    <property type="evidence" value="ECO:0007669"/>
    <property type="project" value="UniProtKB-SubCell"/>
</dbReference>
<dbReference type="InterPro" id="IPR036412">
    <property type="entry name" value="HAD-like_sf"/>
</dbReference>
<evidence type="ECO:0000256" key="4">
    <source>
        <dbReference type="ARBA" id="ARBA00022967"/>
    </source>
</evidence>
<dbReference type="InterPro" id="IPR056236">
    <property type="entry name" value="HMA_PCA1"/>
</dbReference>
<comment type="similarity">
    <text evidence="7">Belongs to the cation transport ATPase (P-type) (TC 3.A.3) family. Type IB subfamily.</text>
</comment>
<dbReference type="InterPro" id="IPR023298">
    <property type="entry name" value="ATPase_P-typ_TM_dom_sf"/>
</dbReference>
<dbReference type="Gene3D" id="3.40.50.1000">
    <property type="entry name" value="HAD superfamily/HAD-like"/>
    <property type="match status" value="1"/>
</dbReference>
<dbReference type="NCBIfam" id="TIGR01494">
    <property type="entry name" value="ATPase_P-type"/>
    <property type="match status" value="1"/>
</dbReference>
<organism evidence="10 11">
    <name type="scientific">Hymenoscyphus fraxineus</name>
    <dbReference type="NCBI Taxonomy" id="746836"/>
    <lineage>
        <taxon>Eukaryota</taxon>
        <taxon>Fungi</taxon>
        <taxon>Dikarya</taxon>
        <taxon>Ascomycota</taxon>
        <taxon>Pezizomycotina</taxon>
        <taxon>Leotiomycetes</taxon>
        <taxon>Helotiales</taxon>
        <taxon>Helotiaceae</taxon>
        <taxon>Hymenoscyphus</taxon>
    </lineage>
</organism>
<dbReference type="GO" id="GO:0019829">
    <property type="term" value="F:ATPase-coupled monoatomic cation transmembrane transporter activity"/>
    <property type="evidence" value="ECO:0007669"/>
    <property type="project" value="InterPro"/>
</dbReference>
<feature type="transmembrane region" description="Helical" evidence="7">
    <location>
        <begin position="274"/>
        <end position="295"/>
    </location>
</feature>
<dbReference type="Proteomes" id="UP000696280">
    <property type="component" value="Unassembled WGS sequence"/>
</dbReference>
<evidence type="ECO:0000256" key="6">
    <source>
        <dbReference type="ARBA" id="ARBA00023136"/>
    </source>
</evidence>
<protein>
    <submittedName>
        <fullName evidence="10">Uncharacterized protein</fullName>
    </submittedName>
</protein>
<feature type="transmembrane region" description="Helical" evidence="7">
    <location>
        <begin position="242"/>
        <end position="262"/>
    </location>
</feature>
<dbReference type="InterPro" id="IPR059000">
    <property type="entry name" value="ATPase_P-type_domA"/>
</dbReference>
<dbReference type="Gene3D" id="2.70.150.10">
    <property type="entry name" value="Calcium-transporting ATPase, cytoplasmic transduction domain A"/>
    <property type="match status" value="1"/>
</dbReference>
<dbReference type="Gene3D" id="3.40.1110.10">
    <property type="entry name" value="Calcium-transporting ATPase, cytoplasmic domain N"/>
    <property type="match status" value="1"/>
</dbReference>
<feature type="domain" description="P-type ATPase A" evidence="8">
    <location>
        <begin position="391"/>
        <end position="477"/>
    </location>
</feature>
<proteinExistence type="inferred from homology"/>
<dbReference type="GO" id="GO:0046872">
    <property type="term" value="F:metal ion binding"/>
    <property type="evidence" value="ECO:0007669"/>
    <property type="project" value="UniProtKB-KW"/>
</dbReference>
<feature type="transmembrane region" description="Helical" evidence="7">
    <location>
        <begin position="493"/>
        <end position="515"/>
    </location>
</feature>
<dbReference type="InterPro" id="IPR018303">
    <property type="entry name" value="ATPase_P-typ_P_site"/>
</dbReference>
<dbReference type="Pfam" id="PF00122">
    <property type="entry name" value="E1-E2_ATPase"/>
    <property type="match status" value="1"/>
</dbReference>
<dbReference type="EMBL" id="CAJVRL010000128">
    <property type="protein sequence ID" value="CAG8962357.1"/>
    <property type="molecule type" value="Genomic_DNA"/>
</dbReference>
<keyword evidence="11" id="KW-1185">Reference proteome</keyword>
<dbReference type="PRINTS" id="PR00119">
    <property type="entry name" value="CATATPASE"/>
</dbReference>
<dbReference type="SUPFAM" id="SSF81653">
    <property type="entry name" value="Calcium ATPase, transduction domain A"/>
    <property type="match status" value="1"/>
</dbReference>
<dbReference type="Pfam" id="PF00702">
    <property type="entry name" value="Hydrolase"/>
    <property type="match status" value="1"/>
</dbReference>
<evidence type="ECO:0000256" key="2">
    <source>
        <dbReference type="ARBA" id="ARBA00022692"/>
    </source>
</evidence>
<dbReference type="SUPFAM" id="SSF81665">
    <property type="entry name" value="Calcium ATPase, transmembrane domain M"/>
    <property type="match status" value="1"/>
</dbReference>
<accession>A0A9N9LDL3</accession>
<evidence type="ECO:0000256" key="3">
    <source>
        <dbReference type="ARBA" id="ARBA00022723"/>
    </source>
</evidence>
<keyword evidence="5 7" id="KW-1133">Transmembrane helix</keyword>
<evidence type="ECO:0000256" key="7">
    <source>
        <dbReference type="RuleBase" id="RU362081"/>
    </source>
</evidence>
<dbReference type="PROSITE" id="PS00154">
    <property type="entry name" value="ATPASE_E1_E2"/>
    <property type="match status" value="1"/>
</dbReference>
<keyword evidence="4" id="KW-1278">Translocase</keyword>
<dbReference type="SFLD" id="SFLDF00027">
    <property type="entry name" value="p-type_atpase"/>
    <property type="match status" value="1"/>
</dbReference>
<feature type="transmembrane region" description="Helical" evidence="7">
    <location>
        <begin position="868"/>
        <end position="890"/>
    </location>
</feature>
<sequence>MAFQFQQIPPSEGLGLSFNDSNITIRLVATSIKTAQKMILAKHCCNGKDPCEFVLPNASTEYTSSLDTISTAQASTTAGFDNHDFRLLHITLKVGFTVCCAGCGPLNKLPDLLKTFREVSSVKVHHKSSQVEIYLKESSVLNERNLVEVLGRRAPQCTFEKIAFGPGFELIVDGDASGYTTGYPNGVTGVVKIGKNRILVNYEPTVIGARTVVSHSFFRNPILAPRSPPLLLSKEKSKLRKLVIVSVLSAVFTTPVLVLAYTGERIYNEVRRGAIELALATVVQFGIGGFFYKTAYNDFRSTGKPGMDMLVVLSTTTAYICSVSAYISLALAHPFYLKPFFEVSTLLVTLIVAGKAISAFAHQKALDSISMESLQPSLANLTTGPEPSNEVLPIDVRLLEYNDVFVIRPNETIITDGCVISGESEVDESMVTGESALVHKTENSKVIAGSVNHSGILKVRVSRLVHENTIRTIGDMVDEAKCSKSKIQDTADIVAGHFVPVIFTITLAVFTIWSIVGVLVHKKSPADACFIAASYAISTLVVSCPCAIGLAVPMVVAIAGGVGAKHGLILKTSQTMEIAQKTTHVIFDKTGTLTEERLSVVFEDYPKDKSEHIASIILATSAASVHPTSSAMVAYFNKGKVDCVPLEAATFIPGKGVEAKLDGELVRVGNPYWLGVESSPAVLEALRRNLSICCITKDDKLLATFGLQGRLRKDALQTITELQRRSISVSIISGDNEPAVQALALQAGIPSQNTHSLRSPSGKRDYISELQKDKSNVVLFCGDGTNDAIALAQANIGVHMSGGTEVAQDAADVVLMRPSLASIVSLIDLSKAFHRRVLFNFIWCFVYNIFAVLLAAGAFLVFRIPPQYAGLGEAVSVLPVIFVAVSLRWAEF</sequence>
<comment type="subcellular location">
    <subcellularLocation>
        <location evidence="1 7">Membrane</location>
    </subcellularLocation>
</comment>
<dbReference type="InterPro" id="IPR001757">
    <property type="entry name" value="P_typ_ATPase"/>
</dbReference>
<keyword evidence="6 7" id="KW-0472">Membrane</keyword>
<dbReference type="InterPro" id="IPR044492">
    <property type="entry name" value="P_typ_ATPase_HD_dom"/>
</dbReference>
<keyword evidence="7" id="KW-0547">Nucleotide-binding</keyword>
<dbReference type="GO" id="GO:0005524">
    <property type="term" value="F:ATP binding"/>
    <property type="evidence" value="ECO:0007669"/>
    <property type="project" value="UniProtKB-UniRule"/>
</dbReference>
<feature type="transmembrane region" description="Helical" evidence="7">
    <location>
        <begin position="535"/>
        <end position="562"/>
    </location>
</feature>
<keyword evidence="7" id="KW-0067">ATP-binding</keyword>
<dbReference type="OrthoDB" id="432719at2759"/>
<dbReference type="SFLD" id="SFLDG00002">
    <property type="entry name" value="C1.7:_P-type_atpase_like"/>
    <property type="match status" value="1"/>
</dbReference>
<feature type="transmembrane region" description="Helical" evidence="7">
    <location>
        <begin position="343"/>
        <end position="361"/>
    </location>
</feature>
<dbReference type="InterPro" id="IPR008250">
    <property type="entry name" value="ATPase_P-typ_transduc_dom_A_sf"/>
</dbReference>
<comment type="caution">
    <text evidence="10">The sequence shown here is derived from an EMBL/GenBank/DDBJ whole genome shotgun (WGS) entry which is preliminary data.</text>
</comment>
<dbReference type="InterPro" id="IPR023299">
    <property type="entry name" value="ATPase_P-typ_cyto_dom_N"/>
</dbReference>
<gene>
    <name evidence="10" type="ORF">HYFRA_00014154</name>
</gene>
<evidence type="ECO:0000256" key="1">
    <source>
        <dbReference type="ARBA" id="ARBA00004370"/>
    </source>
</evidence>
<dbReference type="PANTHER" id="PTHR46594">
    <property type="entry name" value="P-TYPE CATION-TRANSPORTING ATPASE"/>
    <property type="match status" value="1"/>
</dbReference>
<dbReference type="InterPro" id="IPR023214">
    <property type="entry name" value="HAD_sf"/>
</dbReference>
<dbReference type="Pfam" id="PF24534">
    <property type="entry name" value="HMA_PCA1"/>
    <property type="match status" value="1"/>
</dbReference>
<keyword evidence="2 7" id="KW-0812">Transmembrane</keyword>
<reference evidence="10" key="1">
    <citation type="submission" date="2021-07" db="EMBL/GenBank/DDBJ databases">
        <authorList>
            <person name="Durling M."/>
        </authorList>
    </citation>
    <scope>NUCLEOTIDE SEQUENCE</scope>
</reference>
<evidence type="ECO:0000313" key="10">
    <source>
        <dbReference type="EMBL" id="CAG8962357.1"/>
    </source>
</evidence>
<feature type="transmembrane region" description="Helical" evidence="7">
    <location>
        <begin position="307"/>
        <end position="331"/>
    </location>
</feature>
<evidence type="ECO:0000313" key="11">
    <source>
        <dbReference type="Proteomes" id="UP000696280"/>
    </source>
</evidence>
<feature type="domain" description="PCA1 HMA heavy metal-associated" evidence="9">
    <location>
        <begin position="169"/>
        <end position="226"/>
    </location>
</feature>
<name>A0A9N9LDL3_9HELO</name>